<keyword evidence="7" id="KW-0408">Iron</keyword>
<dbReference type="Pfam" id="PF13661">
    <property type="entry name" value="2OG-FeII_Oxy_4"/>
    <property type="match status" value="1"/>
</dbReference>
<evidence type="ECO:0000256" key="1">
    <source>
        <dbReference type="ARBA" id="ARBA00001961"/>
    </source>
</evidence>
<dbReference type="GO" id="GO:0005737">
    <property type="term" value="C:cytoplasm"/>
    <property type="evidence" value="ECO:0007669"/>
    <property type="project" value="TreeGrafter"/>
</dbReference>
<keyword evidence="5" id="KW-0223">Dioxygenase</keyword>
<reference evidence="12 13" key="1">
    <citation type="journal article" date="2017" name="Curr. Biol.">
        <title>The Evolution of Venom by Co-option of Single-Copy Genes.</title>
        <authorList>
            <person name="Martinson E.O."/>
            <person name="Mrinalini"/>
            <person name="Kelkar Y.D."/>
            <person name="Chang C.H."/>
            <person name="Werren J.H."/>
        </authorList>
    </citation>
    <scope>NUCLEOTIDE SEQUENCE [LARGE SCALE GENOMIC DNA]</scope>
    <source>
        <strain evidence="12 13">Alberta</strain>
        <tissue evidence="12">Whole body</tissue>
    </source>
</reference>
<evidence type="ECO:0000313" key="13">
    <source>
        <dbReference type="Proteomes" id="UP000215335"/>
    </source>
</evidence>
<comment type="cofactor">
    <cofactor evidence="1">
        <name>L-ascorbate</name>
        <dbReference type="ChEBI" id="CHEBI:38290"/>
    </cofactor>
</comment>
<evidence type="ECO:0000256" key="8">
    <source>
        <dbReference type="ARBA" id="ARBA00029938"/>
    </source>
</evidence>
<dbReference type="PANTHER" id="PTHR12117:SF0">
    <property type="entry name" value="PROLYL 3-HYDROXYLASE OGFOD1"/>
    <property type="match status" value="1"/>
</dbReference>
<dbReference type="STRING" id="543379.A0A232EJ54"/>
<evidence type="ECO:0000256" key="6">
    <source>
        <dbReference type="ARBA" id="ARBA00023002"/>
    </source>
</evidence>
<dbReference type="InterPro" id="IPR039558">
    <property type="entry name" value="TPA1/OFD1_N"/>
</dbReference>
<feature type="domain" description="Fe2OG dioxygenase" evidence="11">
    <location>
        <begin position="127"/>
        <end position="229"/>
    </location>
</feature>
<feature type="compositionally biased region" description="Polar residues" evidence="10">
    <location>
        <begin position="458"/>
        <end position="467"/>
    </location>
</feature>
<dbReference type="GO" id="GO:0031543">
    <property type="term" value="F:peptidyl-proline dioxygenase activity"/>
    <property type="evidence" value="ECO:0007669"/>
    <property type="project" value="TreeGrafter"/>
</dbReference>
<dbReference type="InterPro" id="IPR006620">
    <property type="entry name" value="Pro_4_hyd_alph"/>
</dbReference>
<feature type="compositionally biased region" description="Acidic residues" evidence="10">
    <location>
        <begin position="468"/>
        <end position="477"/>
    </location>
</feature>
<dbReference type="EMBL" id="NNAY01004082">
    <property type="protein sequence ID" value="OXU18397.1"/>
    <property type="molecule type" value="Genomic_DNA"/>
</dbReference>
<gene>
    <name evidence="12" type="ORF">TSAR_008426</name>
</gene>
<protein>
    <recommendedName>
        <fullName evidence="8">uS12 prolyl 3-hydroxylase</fullName>
    </recommendedName>
</protein>
<evidence type="ECO:0000256" key="4">
    <source>
        <dbReference type="ARBA" id="ARBA00022896"/>
    </source>
</evidence>
<evidence type="ECO:0000256" key="10">
    <source>
        <dbReference type="SAM" id="MobiDB-lite"/>
    </source>
</evidence>
<dbReference type="PANTHER" id="PTHR12117">
    <property type="entry name" value="HISTONE ACETYLTRANSFERASE COMPLEX"/>
    <property type="match status" value="1"/>
</dbReference>
<evidence type="ECO:0000256" key="2">
    <source>
        <dbReference type="ARBA" id="ARBA00007443"/>
    </source>
</evidence>
<comment type="similarity">
    <text evidence="2">Belongs to the TPA1 family.</text>
</comment>
<accession>A0A232EJ54</accession>
<keyword evidence="6" id="KW-0560">Oxidoreductase</keyword>
<dbReference type="InterPro" id="IPR005123">
    <property type="entry name" value="Oxoglu/Fe-dep_dioxygenase_dom"/>
</dbReference>
<organism evidence="12 13">
    <name type="scientific">Trichomalopsis sarcophagae</name>
    <dbReference type="NCBI Taxonomy" id="543379"/>
    <lineage>
        <taxon>Eukaryota</taxon>
        <taxon>Metazoa</taxon>
        <taxon>Ecdysozoa</taxon>
        <taxon>Arthropoda</taxon>
        <taxon>Hexapoda</taxon>
        <taxon>Insecta</taxon>
        <taxon>Pterygota</taxon>
        <taxon>Neoptera</taxon>
        <taxon>Endopterygota</taxon>
        <taxon>Hymenoptera</taxon>
        <taxon>Apocrita</taxon>
        <taxon>Proctotrupomorpha</taxon>
        <taxon>Chalcidoidea</taxon>
        <taxon>Pteromalidae</taxon>
        <taxon>Pteromalinae</taxon>
        <taxon>Trichomalopsis</taxon>
    </lineage>
</organism>
<name>A0A232EJ54_9HYME</name>
<dbReference type="GO" id="GO:0031418">
    <property type="term" value="F:L-ascorbic acid binding"/>
    <property type="evidence" value="ECO:0007669"/>
    <property type="project" value="UniProtKB-KW"/>
</dbReference>
<feature type="compositionally biased region" description="Polar residues" evidence="10">
    <location>
        <begin position="422"/>
        <end position="447"/>
    </location>
</feature>
<dbReference type="InterPro" id="IPR019601">
    <property type="entry name" value="Oxoglutarate/Fe-dep_Oase_C"/>
</dbReference>
<evidence type="ECO:0000313" key="12">
    <source>
        <dbReference type="EMBL" id="OXU18397.1"/>
    </source>
</evidence>
<evidence type="ECO:0000256" key="9">
    <source>
        <dbReference type="ARBA" id="ARBA00047444"/>
    </source>
</evidence>
<dbReference type="OrthoDB" id="430522at2759"/>
<sequence>MEQEEPAPKRVKRSFFSEDMYQPEFQEIFSKHWHNRISIKTSDLEVIAEPFRVCKISNFIKDEQFMDDLKNELLDIKTRRNSIDLYQFDQSRDLYGVNKDSIKILLQTFKTDLVNWMERNTKIKLNRKISMSTTCYSDTDYLLCHDDNLSDRRIAFIFYLTNKWTEEDGGALDLFDTDENGHPRKVVKSLLPEYNSLVFFEVVDNSYHQVAEITSPLKSRWSVNGWFHGPLLEARKPERSAELLNFIHPDTTEFDLNSWISDLYLNPDIRKQIHEDVEQKSFIFLKDFLRNDVYKNLSEELESDSIKWKWVGPANVRNYEVAEEDSLPKPLADFYKLFKSITIFQLLKTYTELDLVSENESMNPKMTIELQRWTKGCYTLVNDRYAYQEDAPATMDEIELYPTQVDTPATIDEIELDPSQADTTDVSLDAPSTSKSPTPQTNYNEESSLSDRKLSEDTGCNTPPSSQDGDDEGEEETEVKKRKIKNKSPRGEGKRPIVQQSSSSEAETNSETQQEPPVRISRKNMDTDVDDSDVSDIGDYLSDPLDRTDEEEQPEEEESDEEEPEEEESAEEQPEEASAEEQPEVQEPGSLDAIIQFHTNSDMKHETIEYVDLREEDGSLITVPPMNNHLCLVYRTLGTARFHKHVSHYFKGTFYNLVCTYYE</sequence>
<keyword evidence="13" id="KW-1185">Reference proteome</keyword>
<dbReference type="Proteomes" id="UP000215335">
    <property type="component" value="Unassembled WGS sequence"/>
</dbReference>
<dbReference type="Pfam" id="PF10637">
    <property type="entry name" value="Ofd1_CTDD"/>
    <property type="match status" value="1"/>
</dbReference>
<dbReference type="PROSITE" id="PS51471">
    <property type="entry name" value="FE2OG_OXY"/>
    <property type="match status" value="1"/>
</dbReference>
<dbReference type="GO" id="GO:0005506">
    <property type="term" value="F:iron ion binding"/>
    <property type="evidence" value="ECO:0007669"/>
    <property type="project" value="InterPro"/>
</dbReference>
<evidence type="ECO:0000259" key="11">
    <source>
        <dbReference type="PROSITE" id="PS51471"/>
    </source>
</evidence>
<feature type="compositionally biased region" description="Acidic residues" evidence="10">
    <location>
        <begin position="548"/>
        <end position="584"/>
    </location>
</feature>
<feature type="compositionally biased region" description="Low complexity" evidence="10">
    <location>
        <begin position="499"/>
        <end position="515"/>
    </location>
</feature>
<evidence type="ECO:0000256" key="7">
    <source>
        <dbReference type="ARBA" id="ARBA00023004"/>
    </source>
</evidence>
<feature type="region of interest" description="Disordered" evidence="10">
    <location>
        <begin position="422"/>
        <end position="588"/>
    </location>
</feature>
<feature type="compositionally biased region" description="Acidic residues" evidence="10">
    <location>
        <begin position="527"/>
        <end position="536"/>
    </location>
</feature>
<dbReference type="AlphaFoldDB" id="A0A232EJ54"/>
<dbReference type="SMART" id="SM00702">
    <property type="entry name" value="P4Hc"/>
    <property type="match status" value="1"/>
</dbReference>
<dbReference type="Gene3D" id="2.60.120.620">
    <property type="entry name" value="q2cbj1_9rhob like domain"/>
    <property type="match status" value="3"/>
</dbReference>
<comment type="caution">
    <text evidence="12">The sequence shown here is derived from an EMBL/GenBank/DDBJ whole genome shotgun (WGS) entry which is preliminary data.</text>
</comment>
<dbReference type="InterPro" id="IPR051842">
    <property type="entry name" value="uS12_prolyl_hydroxylase"/>
</dbReference>
<proteinExistence type="inferred from homology"/>
<keyword evidence="4" id="KW-0847">Vitamin C</keyword>
<comment type="catalytic activity">
    <reaction evidence="9">
        <text>[ribosomal protein uS12]-L-proline + 2-oxoglutarate + O2 = [ribosomal protein uS12]-(3S)-3-hydroxy-L-proline + succinate + CO2</text>
        <dbReference type="Rhea" id="RHEA:54156"/>
        <dbReference type="Rhea" id="RHEA-COMP:13816"/>
        <dbReference type="Rhea" id="RHEA-COMP:13818"/>
        <dbReference type="ChEBI" id="CHEBI:15379"/>
        <dbReference type="ChEBI" id="CHEBI:16526"/>
        <dbReference type="ChEBI" id="CHEBI:16810"/>
        <dbReference type="ChEBI" id="CHEBI:30031"/>
        <dbReference type="ChEBI" id="CHEBI:50342"/>
        <dbReference type="ChEBI" id="CHEBI:85428"/>
    </reaction>
</comment>
<dbReference type="GO" id="GO:0006449">
    <property type="term" value="P:regulation of translational termination"/>
    <property type="evidence" value="ECO:0007669"/>
    <property type="project" value="TreeGrafter"/>
</dbReference>
<keyword evidence="3" id="KW-0479">Metal-binding</keyword>
<evidence type="ECO:0000256" key="3">
    <source>
        <dbReference type="ARBA" id="ARBA00022723"/>
    </source>
</evidence>
<evidence type="ECO:0000256" key="5">
    <source>
        <dbReference type="ARBA" id="ARBA00022964"/>
    </source>
</evidence>